<dbReference type="PANTHER" id="PTHR11728">
    <property type="entry name" value="GLYCEROL-3-PHOSPHATE DEHYDROGENASE"/>
    <property type="match status" value="1"/>
</dbReference>
<dbReference type="Gene3D" id="3.40.50.720">
    <property type="entry name" value="NAD(P)-binding Rossmann-like Domain"/>
    <property type="match status" value="1"/>
</dbReference>
<evidence type="ECO:0000259" key="5">
    <source>
        <dbReference type="Pfam" id="PF07479"/>
    </source>
</evidence>
<feature type="domain" description="Glycerol-3-phosphate dehydrogenase NAD-dependent N-terminal" evidence="4">
    <location>
        <begin position="8"/>
        <end position="161"/>
    </location>
</feature>
<dbReference type="InterPro" id="IPR006168">
    <property type="entry name" value="G3P_DH_NAD-dep"/>
</dbReference>
<comment type="similarity">
    <text evidence="1">Belongs to the NAD-dependent glycerol-3-phosphate dehydrogenase family.</text>
</comment>
<dbReference type="SUPFAM" id="SSF51735">
    <property type="entry name" value="NAD(P)-binding Rossmann-fold domains"/>
    <property type="match status" value="1"/>
</dbReference>
<evidence type="ECO:0000256" key="2">
    <source>
        <dbReference type="ARBA" id="ARBA00023002"/>
    </source>
</evidence>
<evidence type="ECO:0000256" key="1">
    <source>
        <dbReference type="ARBA" id="ARBA00011009"/>
    </source>
</evidence>
<dbReference type="InterPro" id="IPR006109">
    <property type="entry name" value="G3P_DH_NAD-dep_C"/>
</dbReference>
<proteinExistence type="inferred from homology"/>
<reference evidence="6" key="1">
    <citation type="submission" date="2013-08" db="EMBL/GenBank/DDBJ databases">
        <authorList>
            <person name="Mendez C."/>
            <person name="Richter M."/>
            <person name="Ferrer M."/>
            <person name="Sanchez J."/>
        </authorList>
    </citation>
    <scope>NUCLEOTIDE SEQUENCE</scope>
</reference>
<reference evidence="6" key="2">
    <citation type="journal article" date="2014" name="ISME J.">
        <title>Microbial stratification in low pH oxic and suboxic macroscopic growths along an acid mine drainage.</title>
        <authorList>
            <person name="Mendez-Garcia C."/>
            <person name="Mesa V."/>
            <person name="Sprenger R.R."/>
            <person name="Richter M."/>
            <person name="Diez M.S."/>
            <person name="Solano J."/>
            <person name="Bargiela R."/>
            <person name="Golyshina O.V."/>
            <person name="Manteca A."/>
            <person name="Ramos J.L."/>
            <person name="Gallego J.R."/>
            <person name="Llorente I."/>
            <person name="Martins Dos Santos V.A."/>
            <person name="Jensen O.N."/>
            <person name="Pelaez A.I."/>
            <person name="Sanchez J."/>
            <person name="Ferrer M."/>
        </authorList>
    </citation>
    <scope>NUCLEOTIDE SEQUENCE</scope>
</reference>
<dbReference type="InterPro" id="IPR008927">
    <property type="entry name" value="6-PGluconate_DH-like_C_sf"/>
</dbReference>
<dbReference type="GO" id="GO:0047952">
    <property type="term" value="F:glycerol-3-phosphate dehydrogenase [NAD(P)+] activity"/>
    <property type="evidence" value="ECO:0007669"/>
    <property type="project" value="TreeGrafter"/>
</dbReference>
<comment type="caution">
    <text evidence="6">The sequence shown here is derived from an EMBL/GenBank/DDBJ whole genome shotgun (WGS) entry which is preliminary data.</text>
</comment>
<dbReference type="PIRSF" id="PIRSF000114">
    <property type="entry name" value="Glycerol-3-P_dh"/>
    <property type="match status" value="1"/>
</dbReference>
<organism evidence="6">
    <name type="scientific">mine drainage metagenome</name>
    <dbReference type="NCBI Taxonomy" id="410659"/>
    <lineage>
        <taxon>unclassified sequences</taxon>
        <taxon>metagenomes</taxon>
        <taxon>ecological metagenomes</taxon>
    </lineage>
</organism>
<dbReference type="InterPro" id="IPR011128">
    <property type="entry name" value="G3P_DH_NAD-dep_N"/>
</dbReference>
<dbReference type="GO" id="GO:0046474">
    <property type="term" value="P:glycerophospholipid biosynthetic process"/>
    <property type="evidence" value="ECO:0007669"/>
    <property type="project" value="TreeGrafter"/>
</dbReference>
<evidence type="ECO:0000313" key="6">
    <source>
        <dbReference type="EMBL" id="EQD75504.1"/>
    </source>
</evidence>
<accession>T1D214</accession>
<evidence type="ECO:0000259" key="4">
    <source>
        <dbReference type="Pfam" id="PF01210"/>
    </source>
</evidence>
<dbReference type="Pfam" id="PF01210">
    <property type="entry name" value="NAD_Gly3P_dh_N"/>
    <property type="match status" value="1"/>
</dbReference>
<dbReference type="PANTHER" id="PTHR11728:SF1">
    <property type="entry name" value="GLYCEROL-3-PHOSPHATE DEHYDROGENASE [NAD(+)] 2, CHLOROPLASTIC"/>
    <property type="match status" value="1"/>
</dbReference>
<dbReference type="GO" id="GO:0051287">
    <property type="term" value="F:NAD binding"/>
    <property type="evidence" value="ECO:0007669"/>
    <property type="project" value="InterPro"/>
</dbReference>
<dbReference type="GO" id="GO:0005829">
    <property type="term" value="C:cytosol"/>
    <property type="evidence" value="ECO:0007669"/>
    <property type="project" value="TreeGrafter"/>
</dbReference>
<dbReference type="HAMAP" id="MF_00394">
    <property type="entry name" value="NAD_Glyc3P_dehydrog"/>
    <property type="match status" value="1"/>
</dbReference>
<dbReference type="NCBIfam" id="NF000940">
    <property type="entry name" value="PRK00094.1-2"/>
    <property type="match status" value="1"/>
</dbReference>
<dbReference type="Pfam" id="PF07479">
    <property type="entry name" value="NAD_Gly3P_dh_C"/>
    <property type="match status" value="1"/>
</dbReference>
<dbReference type="FunFam" id="3.40.50.720:FF:000019">
    <property type="entry name" value="Glycerol-3-phosphate dehydrogenase [NAD(P)+]"/>
    <property type="match status" value="1"/>
</dbReference>
<evidence type="ECO:0000256" key="3">
    <source>
        <dbReference type="ARBA" id="ARBA00023027"/>
    </source>
</evidence>
<protein>
    <submittedName>
        <fullName evidence="6">NAD(P)H-dependent glycerol-3-phosphate dehydrogenase</fullName>
    </submittedName>
</protein>
<dbReference type="NCBIfam" id="NF000942">
    <property type="entry name" value="PRK00094.1-4"/>
    <property type="match status" value="1"/>
</dbReference>
<dbReference type="SUPFAM" id="SSF48179">
    <property type="entry name" value="6-phosphogluconate dehydrogenase C-terminal domain-like"/>
    <property type="match status" value="1"/>
</dbReference>
<dbReference type="GO" id="GO:0046168">
    <property type="term" value="P:glycerol-3-phosphate catabolic process"/>
    <property type="evidence" value="ECO:0007669"/>
    <property type="project" value="InterPro"/>
</dbReference>
<dbReference type="GO" id="GO:0005975">
    <property type="term" value="P:carbohydrate metabolic process"/>
    <property type="evidence" value="ECO:0007669"/>
    <property type="project" value="InterPro"/>
</dbReference>
<dbReference type="EMBL" id="AUZY01001227">
    <property type="protein sequence ID" value="EQD75504.1"/>
    <property type="molecule type" value="Genomic_DNA"/>
</dbReference>
<dbReference type="AlphaFoldDB" id="T1D214"/>
<dbReference type="PROSITE" id="PS00957">
    <property type="entry name" value="NAD_G3PDH"/>
    <property type="match status" value="1"/>
</dbReference>
<dbReference type="InterPro" id="IPR013328">
    <property type="entry name" value="6PGD_dom2"/>
</dbReference>
<dbReference type="PRINTS" id="PR00077">
    <property type="entry name" value="GPDHDRGNASE"/>
</dbReference>
<dbReference type="FunFam" id="1.10.1040.10:FF:000001">
    <property type="entry name" value="Glycerol-3-phosphate dehydrogenase [NAD(P)+]"/>
    <property type="match status" value="1"/>
</dbReference>
<sequence length="337" mass="35380">MATSAPYVVLGAGSWGTALALQLIRNNQGARLWGRDSLALAQLEASRENKRYLPGFPLPAALVLTDDLVSALKGAAGAILAVPAEALRETLETAVRKGLGHLPILIAAKGMESATALLPHEIARAARPAGSLALLSGPSFAREVARGLPTAVTIASEDAQVAHQFADAFHGLSFRTYLGQDLTGVALGGAVKNVIAIGAGLSDGLGMGANARAALITRGLTELVRLGLREGARLETFMGLSGVGDLMLTATDDQSRNHRLGRLLAEGVPIDEAQNRIGQVTEGMRTLPALQKRRRAAHVEMPITDALDAILNHGADPRQTLEQLLERSRTVEFPETG</sequence>
<keyword evidence="3" id="KW-0520">NAD</keyword>
<feature type="domain" description="Glycerol-3-phosphate dehydrogenase NAD-dependent C-terminal" evidence="5">
    <location>
        <begin position="181"/>
        <end position="321"/>
    </location>
</feature>
<dbReference type="InterPro" id="IPR036291">
    <property type="entry name" value="NAD(P)-bd_dom_sf"/>
</dbReference>
<gene>
    <name evidence="6" type="ORF">B1B_02085</name>
</gene>
<name>T1D214_9ZZZZ</name>
<keyword evidence="2" id="KW-0560">Oxidoreductase</keyword>
<dbReference type="Gene3D" id="1.10.1040.10">
    <property type="entry name" value="N-(1-d-carboxylethyl)-l-norvaline Dehydrogenase, domain 2"/>
    <property type="match status" value="1"/>
</dbReference>